<dbReference type="STRING" id="1257118.L8GTR3"/>
<dbReference type="PANTHER" id="PTHR18034:SF4">
    <property type="entry name" value="NUCLEOLAR MIF4G DOMAIN-CONTAINING PROTEIN 1"/>
    <property type="match status" value="1"/>
</dbReference>
<dbReference type="RefSeq" id="XP_004338567.1">
    <property type="nucleotide sequence ID" value="XM_004338519.1"/>
</dbReference>
<dbReference type="GO" id="GO:0003723">
    <property type="term" value="F:RNA binding"/>
    <property type="evidence" value="ECO:0007669"/>
    <property type="project" value="InterPro"/>
</dbReference>
<sequence length="896" mass="101051">MERLEKNKESLQLPESLQNEIQRKDEDKEGQFNDGKPKMARRRPGLPRKEQRKKEREAQKRQRIELHERKVTMKKEAQLKRDDTSNSNANKKRKRDDSSAREAPAANRQSPSAKKQKSNGGDKQAQPSSKKKTPQREPKAKVKEAATQKKKEVTKKKKEAEVLPFTMKRDQEDEDLAYLEAKLGLTKSGAKKRLVSELADDGLGELLEGLSDMDSDDFSEDDMAMYRDKDMDASGDDDDVDDEDEDEEDENEDGIEDDEDDDIEEDGDEGDDNVDEDGQGEEEEEEAEELDEEIDELQAKLEALKQKKAQQAEEKKKLEKQVAQQDGKKQKEKVKENGQNADITTAKTDVQPATAAGKYVPPSMRQSSEEERLNRQVRGLLNRLTQSNLHSVGTQLLTIYDDNSDILVNEALCATLLSDLEGMRKGSSAFVLTYAGLVLFLHAQLGTQIGGFVVERVAKAFEESHEDSNSEACSNHVLMLCHLCGFGVVSVGLIFDLMKRLLDSFTPLDIELLLAILTHCGSQLRHDDPAALKEVIMKVQTNALQLKTADAGDADKDASSGSAKAAKTTTATAAQNKSLEGLPPRVRFMLETIYDLKNNKTNQMKTMVKKLLKGKNEGQELRTTWNALLTGKGRWWLVGSAFAEVHFDKRPMKGGSSSAGDGDGDEVDEALEGYDSEIVKLASQQRMTTPVKKAVFCILMSSEDYLDAFEKLLRLNLKNKQDREIIHVLERVFNPFYAHLAAKLCSFDYNYKFTLQYAFWDKFKQLPSLPVRTISNLGILLAHLIANFSLSLSVLKAVEFSEQMEAHTTLFLTLVVKTLLTQFGEEVTTKLFERITGTKELFTFREQLLLFLQTLYAREKKKKDASPESRQEWPLLAERLKAAKQLLKRSTDILFE</sequence>
<dbReference type="SMART" id="SM00544">
    <property type="entry name" value="MA3"/>
    <property type="match status" value="1"/>
</dbReference>
<feature type="compositionally biased region" description="Basic and acidic residues" evidence="4">
    <location>
        <begin position="21"/>
        <end position="37"/>
    </location>
</feature>
<evidence type="ECO:0000313" key="7">
    <source>
        <dbReference type="Proteomes" id="UP000011083"/>
    </source>
</evidence>
<feature type="compositionally biased region" description="Polar residues" evidence="4">
    <location>
        <begin position="337"/>
        <end position="348"/>
    </location>
</feature>
<dbReference type="InterPro" id="IPR003890">
    <property type="entry name" value="MIF4G-like_typ-3"/>
</dbReference>
<dbReference type="GeneID" id="14917406"/>
<protein>
    <submittedName>
        <fullName evidence="6">MIF4G domain containing protein</fullName>
    </submittedName>
</protein>
<feature type="compositionally biased region" description="Basic and acidic residues" evidence="4">
    <location>
        <begin position="134"/>
        <end position="151"/>
    </location>
</feature>
<keyword evidence="7" id="KW-1185">Reference proteome</keyword>
<evidence type="ECO:0000259" key="5">
    <source>
        <dbReference type="PROSITE" id="PS51366"/>
    </source>
</evidence>
<feature type="compositionally biased region" description="Polar residues" evidence="4">
    <location>
        <begin position="107"/>
        <end position="128"/>
    </location>
</feature>
<proteinExistence type="inferred from homology"/>
<dbReference type="InterPro" id="IPR050781">
    <property type="entry name" value="CWC22_splicing_factor"/>
</dbReference>
<comment type="similarity">
    <text evidence="2">Belongs to the CWC22 family.</text>
</comment>
<feature type="region of interest" description="Disordered" evidence="4">
    <location>
        <begin position="1"/>
        <end position="160"/>
    </location>
</feature>
<feature type="compositionally biased region" description="Basic and acidic residues" evidence="4">
    <location>
        <begin position="47"/>
        <end position="84"/>
    </location>
</feature>
<feature type="compositionally biased region" description="Low complexity" evidence="4">
    <location>
        <begin position="559"/>
        <end position="574"/>
    </location>
</feature>
<dbReference type="VEuPathDB" id="AmoebaDB:ACA1_087360"/>
<feature type="compositionally biased region" description="Acidic residues" evidence="4">
    <location>
        <begin position="233"/>
        <end position="296"/>
    </location>
</feature>
<dbReference type="AlphaFoldDB" id="L8GTR3"/>
<organism evidence="6 7">
    <name type="scientific">Acanthamoeba castellanii (strain ATCC 30010 / Neff)</name>
    <dbReference type="NCBI Taxonomy" id="1257118"/>
    <lineage>
        <taxon>Eukaryota</taxon>
        <taxon>Amoebozoa</taxon>
        <taxon>Discosea</taxon>
        <taxon>Longamoebia</taxon>
        <taxon>Centramoebida</taxon>
        <taxon>Acanthamoebidae</taxon>
        <taxon>Acanthamoeba</taxon>
    </lineage>
</organism>
<dbReference type="GO" id="GO:0005730">
    <property type="term" value="C:nucleolus"/>
    <property type="evidence" value="ECO:0007669"/>
    <property type="project" value="UniProtKB-SubCell"/>
</dbReference>
<evidence type="ECO:0000256" key="2">
    <source>
        <dbReference type="ARBA" id="ARBA00006856"/>
    </source>
</evidence>
<comment type="subcellular location">
    <subcellularLocation>
        <location evidence="1">Nucleus</location>
        <location evidence="1">Nucleolus</location>
    </subcellularLocation>
</comment>
<dbReference type="SUPFAM" id="SSF48371">
    <property type="entry name" value="ARM repeat"/>
    <property type="match status" value="1"/>
</dbReference>
<feature type="domain" description="MI" evidence="5">
    <location>
        <begin position="690"/>
        <end position="800"/>
    </location>
</feature>
<evidence type="ECO:0000256" key="4">
    <source>
        <dbReference type="SAM" id="MobiDB-lite"/>
    </source>
</evidence>
<feature type="region of interest" description="Disordered" evidence="4">
    <location>
        <begin position="551"/>
        <end position="577"/>
    </location>
</feature>
<dbReference type="GO" id="GO:0042274">
    <property type="term" value="P:ribosomal small subunit biogenesis"/>
    <property type="evidence" value="ECO:0007669"/>
    <property type="project" value="TreeGrafter"/>
</dbReference>
<evidence type="ECO:0000256" key="1">
    <source>
        <dbReference type="ARBA" id="ARBA00004604"/>
    </source>
</evidence>
<evidence type="ECO:0000313" key="6">
    <source>
        <dbReference type="EMBL" id="ELR16554.1"/>
    </source>
</evidence>
<feature type="region of interest" description="Disordered" evidence="4">
    <location>
        <begin position="207"/>
        <end position="371"/>
    </location>
</feature>
<name>L8GTR3_ACACF</name>
<keyword evidence="3" id="KW-0539">Nucleus</keyword>
<accession>L8GTR3</accession>
<dbReference type="OrthoDB" id="10260961at2759"/>
<feature type="compositionally biased region" description="Acidic residues" evidence="4">
    <location>
        <begin position="211"/>
        <end position="223"/>
    </location>
</feature>
<dbReference type="PROSITE" id="PS51366">
    <property type="entry name" value="MI"/>
    <property type="match status" value="1"/>
</dbReference>
<evidence type="ECO:0000256" key="3">
    <source>
        <dbReference type="ARBA" id="ARBA00023242"/>
    </source>
</evidence>
<reference evidence="6 7" key="1">
    <citation type="journal article" date="2013" name="Genome Biol.">
        <title>Genome of Acanthamoeba castellanii highlights extensive lateral gene transfer and early evolution of tyrosine kinase signaling.</title>
        <authorList>
            <person name="Clarke M."/>
            <person name="Lohan A.J."/>
            <person name="Liu B."/>
            <person name="Lagkouvardos I."/>
            <person name="Roy S."/>
            <person name="Zafar N."/>
            <person name="Bertelli C."/>
            <person name="Schilde C."/>
            <person name="Kianianmomeni A."/>
            <person name="Burglin T.R."/>
            <person name="Frech C."/>
            <person name="Turcotte B."/>
            <person name="Kopec K.O."/>
            <person name="Synnott J.M."/>
            <person name="Choo C."/>
            <person name="Paponov I."/>
            <person name="Finkler A."/>
            <person name="Soon Heng Tan C."/>
            <person name="Hutchins A.P."/>
            <person name="Weinmeier T."/>
            <person name="Rattei T."/>
            <person name="Chu J.S."/>
            <person name="Gimenez G."/>
            <person name="Irimia M."/>
            <person name="Rigden D.J."/>
            <person name="Fitzpatrick D.A."/>
            <person name="Lorenzo-Morales J."/>
            <person name="Bateman A."/>
            <person name="Chiu C.H."/>
            <person name="Tang P."/>
            <person name="Hegemann P."/>
            <person name="Fromm H."/>
            <person name="Raoult D."/>
            <person name="Greub G."/>
            <person name="Miranda-Saavedra D."/>
            <person name="Chen N."/>
            <person name="Nash P."/>
            <person name="Ginger M.L."/>
            <person name="Horn M."/>
            <person name="Schaap P."/>
            <person name="Caler L."/>
            <person name="Loftus B."/>
        </authorList>
    </citation>
    <scope>NUCLEOTIDE SEQUENCE [LARGE SCALE GENOMIC DNA]</scope>
    <source>
        <strain evidence="6 7">Neff</strain>
    </source>
</reference>
<dbReference type="Pfam" id="PF02847">
    <property type="entry name" value="MA3"/>
    <property type="match status" value="1"/>
</dbReference>
<dbReference type="OMA" id="FMVDILN"/>
<dbReference type="EMBL" id="KB007985">
    <property type="protein sequence ID" value="ELR16554.1"/>
    <property type="molecule type" value="Genomic_DNA"/>
</dbReference>
<dbReference type="KEGG" id="acan:ACA1_087360"/>
<dbReference type="Proteomes" id="UP000011083">
    <property type="component" value="Unassembled WGS sequence"/>
</dbReference>
<feature type="compositionally biased region" description="Basic and acidic residues" evidence="4">
    <location>
        <begin position="297"/>
        <end position="336"/>
    </location>
</feature>
<gene>
    <name evidence="6" type="ORF">ACA1_087360</name>
</gene>
<dbReference type="InterPro" id="IPR016024">
    <property type="entry name" value="ARM-type_fold"/>
</dbReference>
<dbReference type="Gene3D" id="1.25.40.180">
    <property type="match status" value="1"/>
</dbReference>
<dbReference type="InterPro" id="IPR003891">
    <property type="entry name" value="Initiation_fac_eIF4g_MI"/>
</dbReference>
<dbReference type="Pfam" id="PF02854">
    <property type="entry name" value="MIF4G"/>
    <property type="match status" value="1"/>
</dbReference>
<dbReference type="PANTHER" id="PTHR18034">
    <property type="entry name" value="CELL CYCLE CONTROL PROTEIN CWF22-RELATED"/>
    <property type="match status" value="1"/>
</dbReference>
<dbReference type="SMART" id="SM00543">
    <property type="entry name" value="MIF4G"/>
    <property type="match status" value="1"/>
</dbReference>